<dbReference type="AlphaFoldDB" id="A0A858PYU5"/>
<evidence type="ECO:0000313" key="6">
    <source>
        <dbReference type="EMBL" id="QJC27734.1"/>
    </source>
</evidence>
<evidence type="ECO:0000256" key="1">
    <source>
        <dbReference type="ARBA" id="ARBA00004141"/>
    </source>
</evidence>
<dbReference type="GO" id="GO:0016020">
    <property type="term" value="C:membrane"/>
    <property type="evidence" value="ECO:0007669"/>
    <property type="project" value="UniProtKB-SubCell"/>
</dbReference>
<evidence type="ECO:0000313" key="7">
    <source>
        <dbReference type="Proteomes" id="UP000500930"/>
    </source>
</evidence>
<keyword evidence="4 5" id="KW-0472">Membrane</keyword>
<feature type="transmembrane region" description="Helical" evidence="5">
    <location>
        <begin position="69"/>
        <end position="88"/>
    </location>
</feature>
<evidence type="ECO:0000256" key="4">
    <source>
        <dbReference type="ARBA" id="ARBA00023136"/>
    </source>
</evidence>
<dbReference type="InterPro" id="IPR023380">
    <property type="entry name" value="DsbB-like_sf"/>
</dbReference>
<accession>A0A858PYU5</accession>
<keyword evidence="3 5" id="KW-1133">Transmembrane helix</keyword>
<name>A0A858PYU5_9RICK</name>
<dbReference type="SUPFAM" id="SSF158442">
    <property type="entry name" value="DsbB-like"/>
    <property type="match status" value="1"/>
</dbReference>
<dbReference type="InterPro" id="IPR024199">
    <property type="entry name" value="Uncharacterised_DsbB"/>
</dbReference>
<evidence type="ECO:0000256" key="3">
    <source>
        <dbReference type="ARBA" id="ARBA00022989"/>
    </source>
</evidence>
<dbReference type="GO" id="GO:0015035">
    <property type="term" value="F:protein-disulfide reductase activity"/>
    <property type="evidence" value="ECO:0007669"/>
    <property type="project" value="InterPro"/>
</dbReference>
<organism evidence="6 7">
    <name type="scientific">Anaplasma platys</name>
    <dbReference type="NCBI Taxonomy" id="949"/>
    <lineage>
        <taxon>Bacteria</taxon>
        <taxon>Pseudomonadati</taxon>
        <taxon>Pseudomonadota</taxon>
        <taxon>Alphaproteobacteria</taxon>
        <taxon>Rickettsiales</taxon>
        <taxon>Anaplasmataceae</taxon>
        <taxon>Anaplasma</taxon>
    </lineage>
</organism>
<proteinExistence type="predicted"/>
<feature type="transmembrane region" description="Helical" evidence="5">
    <location>
        <begin position="47"/>
        <end position="62"/>
    </location>
</feature>
<dbReference type="Proteomes" id="UP000500930">
    <property type="component" value="Chromosome"/>
</dbReference>
<dbReference type="KEGG" id="aplt:ANPL_03380"/>
<keyword evidence="7" id="KW-1185">Reference proteome</keyword>
<gene>
    <name evidence="6" type="primary">dsbB</name>
    <name evidence="6" type="ORF">ANPL_03380</name>
</gene>
<keyword evidence="2 5" id="KW-0812">Transmembrane</keyword>
<reference evidence="6 7" key="1">
    <citation type="journal article" date="2020" name="Pathogens">
        <title>First Whole Genome Sequence of Anaplasma platys, an Obligate Intracellular Rickettsial Pathogen of Dogs.</title>
        <authorList>
            <person name="Llanes A."/>
            <person name="Rajeev S."/>
        </authorList>
    </citation>
    <scope>NUCLEOTIDE SEQUENCE [LARGE SCALE GENOMIC DNA]</scope>
    <source>
        <strain evidence="6 7">S3</strain>
    </source>
</reference>
<dbReference type="InterPro" id="IPR003752">
    <property type="entry name" value="DiS_bond_form_DsbB/BdbC"/>
</dbReference>
<sequence>MGSCIEENIMKRCGTFFLCSSVVALCIAYVAQYVFGLMPCKLCLFERIPYFVALIPALITICKGSKVSFFVIIASYTAGILLSVYHAGLEYGWFTDFFKCAGDLSAGTSFSDIKSSLLSGGPVISCKVPSFVFLGLSLSGWNAVYSLVCIAVGLFCFKKARDSED</sequence>
<dbReference type="PIRSF" id="PIRSF033913">
    <property type="entry name" value="S-S_format_DsbB"/>
    <property type="match status" value="1"/>
</dbReference>
<protein>
    <submittedName>
        <fullName evidence="6">Disulfide bond formation protein B</fullName>
    </submittedName>
</protein>
<evidence type="ECO:0000256" key="5">
    <source>
        <dbReference type="SAM" id="Phobius"/>
    </source>
</evidence>
<dbReference type="Gene3D" id="1.20.1550.10">
    <property type="entry name" value="DsbB-like"/>
    <property type="match status" value="1"/>
</dbReference>
<comment type="subcellular location">
    <subcellularLocation>
        <location evidence="1">Membrane</location>
        <topology evidence="1">Multi-pass membrane protein</topology>
    </subcellularLocation>
</comment>
<dbReference type="GO" id="GO:0006457">
    <property type="term" value="P:protein folding"/>
    <property type="evidence" value="ECO:0007669"/>
    <property type="project" value="InterPro"/>
</dbReference>
<evidence type="ECO:0000256" key="2">
    <source>
        <dbReference type="ARBA" id="ARBA00022692"/>
    </source>
</evidence>
<feature type="transmembrane region" description="Helical" evidence="5">
    <location>
        <begin position="131"/>
        <end position="157"/>
    </location>
</feature>
<dbReference type="Pfam" id="PF02600">
    <property type="entry name" value="DsbB"/>
    <property type="match status" value="1"/>
</dbReference>
<dbReference type="EMBL" id="CP046391">
    <property type="protein sequence ID" value="QJC27734.1"/>
    <property type="molecule type" value="Genomic_DNA"/>
</dbReference>
<feature type="transmembrane region" description="Helical" evidence="5">
    <location>
        <begin position="12"/>
        <end position="35"/>
    </location>
</feature>
<dbReference type="RefSeq" id="WP_338022646.1">
    <property type="nucleotide sequence ID" value="NZ_CP046391.1"/>
</dbReference>